<name>A0A392QQD4_9FABA</name>
<comment type="caution">
    <text evidence="1">The sequence shown here is derived from an EMBL/GenBank/DDBJ whole genome shotgun (WGS) entry which is preliminary data.</text>
</comment>
<evidence type="ECO:0000313" key="2">
    <source>
        <dbReference type="Proteomes" id="UP000265520"/>
    </source>
</evidence>
<protein>
    <submittedName>
        <fullName evidence="1">Uncharacterized protein</fullName>
    </submittedName>
</protein>
<keyword evidence="2" id="KW-1185">Reference proteome</keyword>
<proteinExistence type="predicted"/>
<dbReference type="EMBL" id="LXQA010149850">
    <property type="protein sequence ID" value="MCI25860.1"/>
    <property type="molecule type" value="Genomic_DNA"/>
</dbReference>
<sequence length="47" mass="5196">MAPLITTTPDRSPVSAEYLSSRCHYFQASPSLVRHVASLPYSPLSFN</sequence>
<reference evidence="1 2" key="1">
    <citation type="journal article" date="2018" name="Front. Plant Sci.">
        <title>Red Clover (Trifolium pratense) and Zigzag Clover (T. medium) - A Picture of Genomic Similarities and Differences.</title>
        <authorList>
            <person name="Dluhosova J."/>
            <person name="Istvanek J."/>
            <person name="Nedelnik J."/>
            <person name="Repkova J."/>
        </authorList>
    </citation>
    <scope>NUCLEOTIDE SEQUENCE [LARGE SCALE GENOMIC DNA]</scope>
    <source>
        <strain evidence="2">cv. 10/8</strain>
        <tissue evidence="1">Leaf</tissue>
    </source>
</reference>
<feature type="non-terminal residue" evidence="1">
    <location>
        <position position="47"/>
    </location>
</feature>
<evidence type="ECO:0000313" key="1">
    <source>
        <dbReference type="EMBL" id="MCI25860.1"/>
    </source>
</evidence>
<organism evidence="1 2">
    <name type="scientific">Trifolium medium</name>
    <dbReference type="NCBI Taxonomy" id="97028"/>
    <lineage>
        <taxon>Eukaryota</taxon>
        <taxon>Viridiplantae</taxon>
        <taxon>Streptophyta</taxon>
        <taxon>Embryophyta</taxon>
        <taxon>Tracheophyta</taxon>
        <taxon>Spermatophyta</taxon>
        <taxon>Magnoliopsida</taxon>
        <taxon>eudicotyledons</taxon>
        <taxon>Gunneridae</taxon>
        <taxon>Pentapetalae</taxon>
        <taxon>rosids</taxon>
        <taxon>fabids</taxon>
        <taxon>Fabales</taxon>
        <taxon>Fabaceae</taxon>
        <taxon>Papilionoideae</taxon>
        <taxon>50 kb inversion clade</taxon>
        <taxon>NPAAA clade</taxon>
        <taxon>Hologalegina</taxon>
        <taxon>IRL clade</taxon>
        <taxon>Trifolieae</taxon>
        <taxon>Trifolium</taxon>
    </lineage>
</organism>
<dbReference type="Proteomes" id="UP000265520">
    <property type="component" value="Unassembled WGS sequence"/>
</dbReference>
<accession>A0A392QQD4</accession>
<dbReference type="AlphaFoldDB" id="A0A392QQD4"/>